<dbReference type="GeneID" id="7452273"/>
<dbReference type="InterPro" id="IPR023394">
    <property type="entry name" value="Sec7_C_sf"/>
</dbReference>
<gene>
    <name evidence="2" type="ORF">THAPSDRAFT_262359</name>
</gene>
<name>B8C0S3_THAPS</name>
<reference evidence="2 3" key="2">
    <citation type="journal article" date="2008" name="Nature">
        <title>The Phaeodactylum genome reveals the evolutionary history of diatom genomes.</title>
        <authorList>
            <person name="Bowler C."/>
            <person name="Allen A.E."/>
            <person name="Badger J.H."/>
            <person name="Grimwood J."/>
            <person name="Jabbari K."/>
            <person name="Kuo A."/>
            <person name="Maheswari U."/>
            <person name="Martens C."/>
            <person name="Maumus F."/>
            <person name="Otillar R.P."/>
            <person name="Rayko E."/>
            <person name="Salamov A."/>
            <person name="Vandepoele K."/>
            <person name="Beszteri B."/>
            <person name="Gruber A."/>
            <person name="Heijde M."/>
            <person name="Katinka M."/>
            <person name="Mock T."/>
            <person name="Valentin K."/>
            <person name="Verret F."/>
            <person name="Berges J.A."/>
            <person name="Brownlee C."/>
            <person name="Cadoret J.P."/>
            <person name="Chiovitti A."/>
            <person name="Choi C.J."/>
            <person name="Coesel S."/>
            <person name="De Martino A."/>
            <person name="Detter J.C."/>
            <person name="Durkin C."/>
            <person name="Falciatore A."/>
            <person name="Fournet J."/>
            <person name="Haruta M."/>
            <person name="Huysman M.J."/>
            <person name="Jenkins B.D."/>
            <person name="Jiroutova K."/>
            <person name="Jorgensen R.E."/>
            <person name="Joubert Y."/>
            <person name="Kaplan A."/>
            <person name="Kroger N."/>
            <person name="Kroth P.G."/>
            <person name="La Roche J."/>
            <person name="Lindquist E."/>
            <person name="Lommer M."/>
            <person name="Martin-Jezequel V."/>
            <person name="Lopez P.J."/>
            <person name="Lucas S."/>
            <person name="Mangogna M."/>
            <person name="McGinnis K."/>
            <person name="Medlin L.K."/>
            <person name="Montsant A."/>
            <person name="Oudot-Le Secq M.P."/>
            <person name="Napoli C."/>
            <person name="Obornik M."/>
            <person name="Parker M.S."/>
            <person name="Petit J.L."/>
            <person name="Porcel B.M."/>
            <person name="Poulsen N."/>
            <person name="Robison M."/>
            <person name="Rychlewski L."/>
            <person name="Rynearson T.A."/>
            <person name="Schmutz J."/>
            <person name="Shapiro H."/>
            <person name="Siaut M."/>
            <person name="Stanley M."/>
            <person name="Sussman M.R."/>
            <person name="Taylor A.R."/>
            <person name="Vardi A."/>
            <person name="von Dassow P."/>
            <person name="Vyverman W."/>
            <person name="Willis A."/>
            <person name="Wyrwicz L.S."/>
            <person name="Rokhsar D.S."/>
            <person name="Weissenbach J."/>
            <person name="Armbrust E.V."/>
            <person name="Green B.R."/>
            <person name="Van de Peer Y."/>
            <person name="Grigoriev I.V."/>
        </authorList>
    </citation>
    <scope>NUCLEOTIDE SEQUENCE [LARGE SCALE GENOMIC DNA]</scope>
    <source>
        <strain evidence="2 3">CCMP1335</strain>
    </source>
</reference>
<dbReference type="GO" id="GO:0012505">
    <property type="term" value="C:endomembrane system"/>
    <property type="evidence" value="ECO:0007669"/>
    <property type="project" value="UniProtKB-ARBA"/>
</dbReference>
<dbReference type="CDD" id="cd00171">
    <property type="entry name" value="Sec7"/>
    <property type="match status" value="1"/>
</dbReference>
<dbReference type="InterPro" id="IPR000904">
    <property type="entry name" value="Sec7_dom"/>
</dbReference>
<organism evidence="2 3">
    <name type="scientific">Thalassiosira pseudonana</name>
    <name type="common">Marine diatom</name>
    <name type="synonym">Cyclotella nana</name>
    <dbReference type="NCBI Taxonomy" id="35128"/>
    <lineage>
        <taxon>Eukaryota</taxon>
        <taxon>Sar</taxon>
        <taxon>Stramenopiles</taxon>
        <taxon>Ochrophyta</taxon>
        <taxon>Bacillariophyta</taxon>
        <taxon>Coscinodiscophyceae</taxon>
        <taxon>Thalassiosirophycidae</taxon>
        <taxon>Thalassiosirales</taxon>
        <taxon>Thalassiosiraceae</taxon>
        <taxon>Thalassiosira</taxon>
    </lineage>
</organism>
<dbReference type="InterPro" id="IPR032691">
    <property type="entry name" value="Mon2/Sec7/BIG1-like_HUS"/>
</dbReference>
<dbReference type="GO" id="GO:0016192">
    <property type="term" value="P:vesicle-mediated transport"/>
    <property type="evidence" value="ECO:0007669"/>
    <property type="project" value="UniProtKB-ARBA"/>
</dbReference>
<evidence type="ECO:0000259" key="1">
    <source>
        <dbReference type="PROSITE" id="PS50190"/>
    </source>
</evidence>
<dbReference type="SMART" id="SM00222">
    <property type="entry name" value="Sec7"/>
    <property type="match status" value="1"/>
</dbReference>
<dbReference type="SUPFAM" id="SSF48425">
    <property type="entry name" value="Sec7 domain"/>
    <property type="match status" value="1"/>
</dbReference>
<dbReference type="Pfam" id="PF12783">
    <property type="entry name" value="Sec7-like_HUS"/>
    <property type="match status" value="1"/>
</dbReference>
<dbReference type="Gene3D" id="1.10.1000.11">
    <property type="entry name" value="Arf Nucleotide-binding Site Opener,domain 2"/>
    <property type="match status" value="1"/>
</dbReference>
<dbReference type="STRING" id="35128.B8C0S3"/>
<dbReference type="HOGENOM" id="CLU_340301_0_0_1"/>
<dbReference type="KEGG" id="tps:THAPSDRAFT_262359"/>
<dbReference type="AlphaFoldDB" id="B8C0S3"/>
<dbReference type="OMA" id="CENITHE"/>
<evidence type="ECO:0000313" key="2">
    <source>
        <dbReference type="EMBL" id="EED93117.1"/>
    </source>
</evidence>
<dbReference type="PANTHER" id="PTHR10663">
    <property type="entry name" value="GUANYL-NUCLEOTIDE EXCHANGE FACTOR"/>
    <property type="match status" value="1"/>
</dbReference>
<keyword evidence="3" id="KW-1185">Reference proteome</keyword>
<accession>B8C0S3</accession>
<feature type="non-terminal residue" evidence="2">
    <location>
        <position position="835"/>
    </location>
</feature>
<dbReference type="PaxDb" id="35128-Thaps262359"/>
<evidence type="ECO:0000313" key="3">
    <source>
        <dbReference type="Proteomes" id="UP000001449"/>
    </source>
</evidence>
<dbReference type="Pfam" id="PF01369">
    <property type="entry name" value="Sec7"/>
    <property type="match status" value="1"/>
</dbReference>
<feature type="domain" description="SEC7" evidence="1">
    <location>
        <begin position="230"/>
        <end position="427"/>
    </location>
</feature>
<feature type="non-terminal residue" evidence="2">
    <location>
        <position position="1"/>
    </location>
</feature>
<dbReference type="RefSeq" id="XP_002289580.1">
    <property type="nucleotide sequence ID" value="XM_002289544.1"/>
</dbReference>
<dbReference type="PANTHER" id="PTHR10663:SF388">
    <property type="entry name" value="GOLGI-SPECIFIC BREFELDIN A-RESISTANCE GUANINE NUCLEOTIDE EXCHANGE FACTOR 1"/>
    <property type="match status" value="1"/>
</dbReference>
<dbReference type="EMBL" id="CM000641">
    <property type="protein sequence ID" value="EED93117.1"/>
    <property type="molecule type" value="Genomic_DNA"/>
</dbReference>
<reference evidence="2 3" key="1">
    <citation type="journal article" date="2004" name="Science">
        <title>The genome of the diatom Thalassiosira pseudonana: ecology, evolution, and metabolism.</title>
        <authorList>
            <person name="Armbrust E.V."/>
            <person name="Berges J.A."/>
            <person name="Bowler C."/>
            <person name="Green B.R."/>
            <person name="Martinez D."/>
            <person name="Putnam N.H."/>
            <person name="Zhou S."/>
            <person name="Allen A.E."/>
            <person name="Apt K.E."/>
            <person name="Bechner M."/>
            <person name="Brzezinski M.A."/>
            <person name="Chaal B.K."/>
            <person name="Chiovitti A."/>
            <person name="Davis A.K."/>
            <person name="Demarest M.S."/>
            <person name="Detter J.C."/>
            <person name="Glavina T."/>
            <person name="Goodstein D."/>
            <person name="Hadi M.Z."/>
            <person name="Hellsten U."/>
            <person name="Hildebrand M."/>
            <person name="Jenkins B.D."/>
            <person name="Jurka J."/>
            <person name="Kapitonov V.V."/>
            <person name="Kroger N."/>
            <person name="Lau W.W."/>
            <person name="Lane T.W."/>
            <person name="Larimer F.W."/>
            <person name="Lippmeier J.C."/>
            <person name="Lucas S."/>
            <person name="Medina M."/>
            <person name="Montsant A."/>
            <person name="Obornik M."/>
            <person name="Parker M.S."/>
            <person name="Palenik B."/>
            <person name="Pazour G.J."/>
            <person name="Richardson P.M."/>
            <person name="Rynearson T.A."/>
            <person name="Saito M.A."/>
            <person name="Schwartz D.C."/>
            <person name="Thamatrakoln K."/>
            <person name="Valentin K."/>
            <person name="Vardi A."/>
            <person name="Wilkerson F.P."/>
            <person name="Rokhsar D.S."/>
        </authorList>
    </citation>
    <scope>NUCLEOTIDE SEQUENCE [LARGE SCALE GENOMIC DNA]</scope>
    <source>
        <strain evidence="2 3">CCMP1335</strain>
    </source>
</reference>
<dbReference type="GO" id="GO:0005737">
    <property type="term" value="C:cytoplasm"/>
    <property type="evidence" value="ECO:0007669"/>
    <property type="project" value="UniProtKB-ARBA"/>
</dbReference>
<dbReference type="InterPro" id="IPR035999">
    <property type="entry name" value="Sec7_dom_sf"/>
</dbReference>
<dbReference type="PROSITE" id="PS50190">
    <property type="entry name" value="SEC7"/>
    <property type="match status" value="1"/>
</dbReference>
<protein>
    <submittedName>
        <fullName evidence="2">Guanyl nucleotide exchange factor</fullName>
    </submittedName>
</protein>
<dbReference type="InParanoid" id="B8C0S3"/>
<dbReference type="Gene3D" id="1.10.220.20">
    <property type="match status" value="1"/>
</dbReference>
<dbReference type="FunFam" id="1.10.1000.11:FF:000002">
    <property type="entry name" value="Cytohesin 1"/>
    <property type="match status" value="1"/>
</dbReference>
<dbReference type="GO" id="GO:0032012">
    <property type="term" value="P:regulation of ARF protein signal transduction"/>
    <property type="evidence" value="ECO:0007669"/>
    <property type="project" value="InterPro"/>
</dbReference>
<sequence>PALVSIMARLAALADPLIHEDDTCILALSLINIALETMSDVDSLAVNYPRLLSILQNDLCRNLLRLSTASDLTILGLSLRVIFNLFNGIKDHLKVQLEVFLTSVHLRILSSSDTSFANHFKFQLALESLLEFCREPMLMQDLYINYDCDINCTNLFESECPFLFEDIIGRPRLNILNRLALEGVIAVIDSIARRCRASSNLPQTPLSHREDDADADMNYLSRTKHQESLVLRERKIKKRRLAKAAAMFNECSRDKEWLVEAERLGVITSPATADSVAHFLYHTPKLDKVKIGSYISKGPPERYPFIADVLKAFAGLFDFRGMSFSDALRVFLSRFRLPGEAQCIDRLMEAFAARLRTDSIFPFKSADACFILAFSTIMLNTDLHNPNMDDAKRMTIDQFVRNNRGINDGEDLPTDFLKSLYYEINNEEIQVKQDTQDGLGKDGDFDGLLANAADVATPFYTSTNSAHNNYVSVHDRDMFISISSAAIEAVSTVYVHSWDDALVAKALDGLKNAANICVCFGLHQQFNEILQLLLSWGGDYEALVESSYEASNNVAGSAAHRGLLSLDCALTLCKNHLSSINEALPALLDVVFALRDVDALPERLGDLDDFADSHGEPLPPSSFANSCREVVTKYKDSAASSSEQSSPLQKVLQKVSKKASLDQIILKTNDVVLAKRVLSAMLMAMYPDEDADIFTADPLFEHNASFVLELAARLLISNRAHSSEMLPIFLSRFEALLSPQTNQSTGETEIIGLKHPYLVERIVVTILRACIHLYDIPETCLRQHLNRSLELISKLPVAYTREISDRLSCGAAIILRGCFFLFDTAQEWDTIKHLL</sequence>
<dbReference type="GO" id="GO:0005085">
    <property type="term" value="F:guanyl-nucleotide exchange factor activity"/>
    <property type="evidence" value="ECO:0000318"/>
    <property type="project" value="GO_Central"/>
</dbReference>
<dbReference type="eggNOG" id="KOG0928">
    <property type="taxonomic scope" value="Eukaryota"/>
</dbReference>
<proteinExistence type="predicted"/>
<dbReference type="Proteomes" id="UP000001449">
    <property type="component" value="Chromosome 4"/>
</dbReference>